<evidence type="ECO:0000256" key="3">
    <source>
        <dbReference type="ARBA" id="ARBA00023015"/>
    </source>
</evidence>
<dbReference type="GO" id="GO:0000981">
    <property type="term" value="F:DNA-binding transcription factor activity, RNA polymerase II-specific"/>
    <property type="evidence" value="ECO:0007669"/>
    <property type="project" value="InterPro"/>
</dbReference>
<name>S0EM05_GIBF5</name>
<dbReference type="GeneID" id="35404775"/>
<dbReference type="HOGENOM" id="CLU_011409_11_2_1"/>
<evidence type="ECO:0000256" key="4">
    <source>
        <dbReference type="ARBA" id="ARBA00023125"/>
    </source>
</evidence>
<keyword evidence="5" id="KW-0804">Transcription</keyword>
<dbReference type="RefSeq" id="XP_023438104.1">
    <property type="nucleotide sequence ID" value="XM_023570198.1"/>
</dbReference>
<keyword evidence="2" id="KW-0862">Zinc</keyword>
<keyword evidence="3" id="KW-0805">Transcription regulation</keyword>
<dbReference type="InterPro" id="IPR036864">
    <property type="entry name" value="Zn2-C6_fun-type_DNA-bd_sf"/>
</dbReference>
<dbReference type="VEuPathDB" id="FungiDB:FFUJ_11313"/>
<dbReference type="InterPro" id="IPR052360">
    <property type="entry name" value="Transcr_Regulatory_Proteins"/>
</dbReference>
<dbReference type="CDD" id="cd00067">
    <property type="entry name" value="GAL4"/>
    <property type="match status" value="1"/>
</dbReference>
<evidence type="ECO:0000313" key="7">
    <source>
        <dbReference type="EMBL" id="CCT76058.1"/>
    </source>
</evidence>
<dbReference type="PANTHER" id="PTHR36206">
    <property type="entry name" value="ASPERCRYPTIN BIOSYNTHESIS CLUSTER-SPECIFIC TRANSCRIPTION REGULATOR ATNN-RELATED"/>
    <property type="match status" value="1"/>
</dbReference>
<dbReference type="Gene3D" id="4.10.240.10">
    <property type="entry name" value="Zn(2)-C6 fungal-type DNA-binding domain"/>
    <property type="match status" value="1"/>
</dbReference>
<evidence type="ECO:0000256" key="5">
    <source>
        <dbReference type="ARBA" id="ARBA00023163"/>
    </source>
</evidence>
<keyword evidence="6" id="KW-0539">Nucleus</keyword>
<evidence type="ECO:0000256" key="6">
    <source>
        <dbReference type="ARBA" id="ARBA00023242"/>
    </source>
</evidence>
<dbReference type="Proteomes" id="UP000016800">
    <property type="component" value="Chromosome XI"/>
</dbReference>
<sequence>MSDFGAKVKWKRARAPKVRSGCRTCKFSRIRHLKCDERKPTCFRCEKDKRTCDGYLNPPESKPKTKSLALHRKQYDLISRRLATASKLLVPAALSPETFSSTIELDLCHHFRTYTVSELASSLNAMSFWHAYALPLSQTSKPVKAAIGALGGAHKAFKLQTQTDPLTQSIAQSYEIASIQQYNNAIRVMQEYMNSPDKDFQVILTCCLIFICTESLYGRYKNVTRHLEAAFSLLNSCDRWDLAKLMENIGPSLCGLASDLFFYVGDNRSSKLVSEITEWADKQDPIDLEEPGEPFTSAQAAAAALTRVETLCDVEMYADCPNCSDDGVLCGDGGVSCERRDKGLVSEAFYHHWSARYQAFKKTFDPSKASESELFRFKVLECEETTWQATFKLNHIDDDLETADCIEILKKAEEIIKMTQSDKGQIFTFQANLVPPISYVIISCQDTSVQWEAVRLLRCLGRREGVWDSRKMADIYTNMINAKTKQLLTWEEIPADVPQLTELLGSLEM</sequence>
<dbReference type="InterPro" id="IPR001138">
    <property type="entry name" value="Zn2Cys6_DnaBD"/>
</dbReference>
<keyword evidence="4" id="KW-0238">DNA-binding</keyword>
<accession>S0EM05</accession>
<dbReference type="STRING" id="1279085.S0EM05"/>
<evidence type="ECO:0000313" key="8">
    <source>
        <dbReference type="Proteomes" id="UP000016800"/>
    </source>
</evidence>
<organism evidence="7 8">
    <name type="scientific">Gibberella fujikuroi (strain CBS 195.34 / IMI 58289 / NRRL A-6831)</name>
    <name type="common">Bakanae and foot rot disease fungus</name>
    <name type="synonym">Fusarium fujikuroi</name>
    <dbReference type="NCBI Taxonomy" id="1279085"/>
    <lineage>
        <taxon>Eukaryota</taxon>
        <taxon>Fungi</taxon>
        <taxon>Dikarya</taxon>
        <taxon>Ascomycota</taxon>
        <taxon>Pezizomycotina</taxon>
        <taxon>Sordariomycetes</taxon>
        <taxon>Hypocreomycetidae</taxon>
        <taxon>Hypocreales</taxon>
        <taxon>Nectriaceae</taxon>
        <taxon>Fusarium</taxon>
        <taxon>Fusarium fujikuroi species complex</taxon>
    </lineage>
</organism>
<dbReference type="GO" id="GO:0003677">
    <property type="term" value="F:DNA binding"/>
    <property type="evidence" value="ECO:0007669"/>
    <property type="project" value="UniProtKB-KW"/>
</dbReference>
<dbReference type="PANTHER" id="PTHR36206:SF13">
    <property type="entry name" value="TRANSCRIPTIONAL REGULATORY PROTEIN MOC3"/>
    <property type="match status" value="1"/>
</dbReference>
<protein>
    <recommendedName>
        <fullName evidence="9">Zn(2)-C6 fungal-type domain-containing protein</fullName>
    </recommendedName>
</protein>
<dbReference type="AlphaFoldDB" id="S0EM05"/>
<dbReference type="EMBL" id="HF679033">
    <property type="protein sequence ID" value="CCT76058.1"/>
    <property type="molecule type" value="Genomic_DNA"/>
</dbReference>
<dbReference type="InterPro" id="IPR021858">
    <property type="entry name" value="Fun_TF"/>
</dbReference>
<dbReference type="Pfam" id="PF11951">
    <property type="entry name" value="Fungal_trans_2"/>
    <property type="match status" value="1"/>
</dbReference>
<keyword evidence="8" id="KW-1185">Reference proteome</keyword>
<evidence type="ECO:0008006" key="9">
    <source>
        <dbReference type="Google" id="ProtNLM"/>
    </source>
</evidence>
<evidence type="ECO:0000256" key="2">
    <source>
        <dbReference type="ARBA" id="ARBA00022833"/>
    </source>
</evidence>
<reference evidence="8" key="1">
    <citation type="journal article" date="2013" name="PLoS Pathog.">
        <title>Deciphering the cryptic genome: genome-wide analyses of the rice pathogen Fusarium fujikuroi reveal complex regulation of secondary metabolism and novel metabolites.</title>
        <authorList>
            <person name="Wiemann P."/>
            <person name="Sieber C.M."/>
            <person name="von Bargen K.W."/>
            <person name="Studt L."/>
            <person name="Niehaus E.M."/>
            <person name="Espino J.J."/>
            <person name="Huss K."/>
            <person name="Michielse C.B."/>
            <person name="Albermann S."/>
            <person name="Wagner D."/>
            <person name="Bergner S.V."/>
            <person name="Connolly L.R."/>
            <person name="Fischer A."/>
            <person name="Reuter G."/>
            <person name="Kleigrewe K."/>
            <person name="Bald T."/>
            <person name="Wingfield B.D."/>
            <person name="Ophir R."/>
            <person name="Freeman S."/>
            <person name="Hippler M."/>
            <person name="Smith K.M."/>
            <person name="Brown D.W."/>
            <person name="Proctor R.H."/>
            <person name="Munsterkotter M."/>
            <person name="Freitag M."/>
            <person name="Humpf H.U."/>
            <person name="Guldener U."/>
            <person name="Tudzynski B."/>
        </authorList>
    </citation>
    <scope>NUCLEOTIDE SEQUENCE [LARGE SCALE GENOMIC DNA]</scope>
    <source>
        <strain evidence="8">CBS 195.34 / IMI 58289 / NRRL A-6831</strain>
    </source>
</reference>
<dbReference type="SUPFAM" id="SSF57701">
    <property type="entry name" value="Zn2/Cys6 DNA-binding domain"/>
    <property type="match status" value="1"/>
</dbReference>
<gene>
    <name evidence="7" type="ORF">FFUJ_11313</name>
</gene>
<dbReference type="GO" id="GO:0008270">
    <property type="term" value="F:zinc ion binding"/>
    <property type="evidence" value="ECO:0007669"/>
    <property type="project" value="InterPro"/>
</dbReference>
<proteinExistence type="predicted"/>
<keyword evidence="1" id="KW-0479">Metal-binding</keyword>
<evidence type="ECO:0000256" key="1">
    <source>
        <dbReference type="ARBA" id="ARBA00022723"/>
    </source>
</evidence>